<evidence type="ECO:0000256" key="2">
    <source>
        <dbReference type="ARBA" id="ARBA00022908"/>
    </source>
</evidence>
<dbReference type="SUPFAM" id="SSF56349">
    <property type="entry name" value="DNA breaking-rejoining enzymes"/>
    <property type="match status" value="1"/>
</dbReference>
<accession>A0A8I1GDS6</accession>
<dbReference type="GO" id="GO:0003677">
    <property type="term" value="F:DNA binding"/>
    <property type="evidence" value="ECO:0007669"/>
    <property type="project" value="InterPro"/>
</dbReference>
<dbReference type="InterPro" id="IPR002104">
    <property type="entry name" value="Integrase_catalytic"/>
</dbReference>
<evidence type="ECO:0000313" key="6">
    <source>
        <dbReference type="Proteomes" id="UP000623250"/>
    </source>
</evidence>
<dbReference type="GO" id="GO:0015074">
    <property type="term" value="P:DNA integration"/>
    <property type="evidence" value="ECO:0007669"/>
    <property type="project" value="UniProtKB-KW"/>
</dbReference>
<evidence type="ECO:0000256" key="3">
    <source>
        <dbReference type="ARBA" id="ARBA00023172"/>
    </source>
</evidence>
<dbReference type="AlphaFoldDB" id="A0A8I1GDS6"/>
<dbReference type="PANTHER" id="PTHR30629">
    <property type="entry name" value="PROPHAGE INTEGRASE"/>
    <property type="match status" value="1"/>
</dbReference>
<dbReference type="Pfam" id="PF00589">
    <property type="entry name" value="Phage_integrase"/>
    <property type="match status" value="1"/>
</dbReference>
<dbReference type="Proteomes" id="UP000623250">
    <property type="component" value="Unassembled WGS sequence"/>
</dbReference>
<reference evidence="5 6" key="1">
    <citation type="submission" date="2020-12" db="EMBL/GenBank/DDBJ databases">
        <title>Revised draft genomes of Rhodomicrobium vannielii ATCC 17100 and Rhodomicrobium udaipurense JA643.</title>
        <authorList>
            <person name="Conners E.M."/>
            <person name="Davenport E.J."/>
            <person name="Bose A."/>
        </authorList>
    </citation>
    <scope>NUCLEOTIDE SEQUENCE [LARGE SCALE GENOMIC DNA]</scope>
    <source>
        <strain evidence="5 6">JA643</strain>
    </source>
</reference>
<protein>
    <submittedName>
        <fullName evidence="5">Tyrosine-type recombinase/integrase</fullName>
    </submittedName>
</protein>
<comment type="caution">
    <text evidence="5">The sequence shown here is derived from an EMBL/GenBank/DDBJ whole genome shotgun (WGS) entry which is preliminary data.</text>
</comment>
<dbReference type="PANTHER" id="PTHR30629:SF2">
    <property type="entry name" value="PROPHAGE INTEGRASE INTS-RELATED"/>
    <property type="match status" value="1"/>
</dbReference>
<keyword evidence="2" id="KW-0229">DNA integration</keyword>
<dbReference type="EMBL" id="JAEMUK010000088">
    <property type="protein sequence ID" value="MBJ7545178.1"/>
    <property type="molecule type" value="Genomic_DNA"/>
</dbReference>
<keyword evidence="6" id="KW-1185">Reference proteome</keyword>
<dbReference type="InterPro" id="IPR013762">
    <property type="entry name" value="Integrase-like_cat_sf"/>
</dbReference>
<evidence type="ECO:0000256" key="1">
    <source>
        <dbReference type="ARBA" id="ARBA00008857"/>
    </source>
</evidence>
<dbReference type="RefSeq" id="WP_037233070.1">
    <property type="nucleotide sequence ID" value="NZ_JAEMUK010000088.1"/>
</dbReference>
<dbReference type="InterPro" id="IPR011010">
    <property type="entry name" value="DNA_brk_join_enz"/>
</dbReference>
<organism evidence="5 6">
    <name type="scientific">Rhodomicrobium udaipurense</name>
    <dbReference type="NCBI Taxonomy" id="1202716"/>
    <lineage>
        <taxon>Bacteria</taxon>
        <taxon>Pseudomonadati</taxon>
        <taxon>Pseudomonadota</taxon>
        <taxon>Alphaproteobacteria</taxon>
        <taxon>Hyphomicrobiales</taxon>
        <taxon>Hyphomicrobiaceae</taxon>
        <taxon>Rhodomicrobium</taxon>
    </lineage>
</organism>
<dbReference type="Gene3D" id="1.10.443.10">
    <property type="entry name" value="Intergrase catalytic core"/>
    <property type="match status" value="1"/>
</dbReference>
<comment type="similarity">
    <text evidence="1">Belongs to the 'phage' integrase family.</text>
</comment>
<feature type="domain" description="Tyr recombinase" evidence="4">
    <location>
        <begin position="22"/>
        <end position="129"/>
    </location>
</feature>
<gene>
    <name evidence="5" type="ORF">JDN41_16625</name>
</gene>
<name>A0A8I1GDS6_9HYPH</name>
<evidence type="ECO:0000259" key="4">
    <source>
        <dbReference type="Pfam" id="PF00589"/>
    </source>
</evidence>
<keyword evidence="3" id="KW-0233">DNA recombination</keyword>
<evidence type="ECO:0000313" key="5">
    <source>
        <dbReference type="EMBL" id="MBJ7545178.1"/>
    </source>
</evidence>
<sequence length="631" mass="70589">MIEANPMEGMRGPATSEARDRVLSDEELRAFWKAASDEDWPFENIFKLLLLTAQRREEVAAMRWAELDLDAASWTIAKERCKNGKEHTVDLHSSAVALLDPLGDAMAARVVKARAWADEGSDEIVFTTTVDTLADRLNQHGITADRVRDAIIPRLSPQLVARGFDPDQMTNIIMGRLQGQTNAQIAQANNLHPDTVARYWGVYQEANPTPLNLIEFADEIAGRAAGQSLARDARADFILSRDEVGANRLFQRQAEQPERMTRMFRGGDYDAAEAAAQQQLRSDMRTAYDAFYAQQPLDLGQNASQVLATLNGDRFFRRAVENARQQAVMEARAHNARNPGNPMPVPSNRMELTPQVIDYTQRALRAAAESRTNPLEARHAQNLRSVFLDEMDRTYPNTWPQIRRQYADAMTTQGAGELAANMANPKRTTNQIREALAEFQNMNAPQQELFRLAFERNLVGQIRSVIDDTGAANQFMTPAWRDFIREIYPAGDAARIIRNMSRERATTRTTQTVFGNSNTAQTTFDVGEALTGAKAAAGMATGNVRAILDNLAERISRQIGGAQARERLRMLTETDPGTVLRNLLQMSASARTRAERQEYLAAIREIRSSSPRMRQIGVLGADVERRLPSYR</sequence>
<dbReference type="GO" id="GO:0006310">
    <property type="term" value="P:DNA recombination"/>
    <property type="evidence" value="ECO:0007669"/>
    <property type="project" value="UniProtKB-KW"/>
</dbReference>
<proteinExistence type="inferred from homology"/>
<dbReference type="InterPro" id="IPR050808">
    <property type="entry name" value="Phage_Integrase"/>
</dbReference>